<keyword evidence="20" id="KW-1185">Reference proteome</keyword>
<dbReference type="RefSeq" id="WP_347438553.1">
    <property type="nucleotide sequence ID" value="NZ_CP089291.1"/>
</dbReference>
<proteinExistence type="inferred from homology"/>
<dbReference type="InterPro" id="IPR006655">
    <property type="entry name" value="Mopterin_OxRdtase_prok_CS"/>
</dbReference>
<evidence type="ECO:0000256" key="7">
    <source>
        <dbReference type="ARBA" id="ARBA00022475"/>
    </source>
</evidence>
<comment type="cofactor">
    <cofactor evidence="1">
        <name>Mo-bis(molybdopterin guanine dinucleotide)</name>
        <dbReference type="ChEBI" id="CHEBI:60539"/>
    </cofactor>
</comment>
<dbReference type="NCBIfam" id="TIGR01580">
    <property type="entry name" value="narG"/>
    <property type="match status" value="1"/>
</dbReference>
<keyword evidence="16" id="KW-0472">Membrane</keyword>
<keyword evidence="14" id="KW-0411">Iron-sulfur</keyword>
<evidence type="ECO:0000256" key="3">
    <source>
        <dbReference type="ARBA" id="ARBA00004202"/>
    </source>
</evidence>
<evidence type="ECO:0000256" key="9">
    <source>
        <dbReference type="ARBA" id="ARBA00022505"/>
    </source>
</evidence>
<dbReference type="InterPro" id="IPR006656">
    <property type="entry name" value="Mopterin_OxRdtase"/>
</dbReference>
<feature type="domain" description="4Fe-4S Mo/W bis-MGD-type" evidence="18">
    <location>
        <begin position="45"/>
        <end position="109"/>
    </location>
</feature>
<accession>A0ABY4CRM8</accession>
<comment type="cofactor">
    <cofactor evidence="2">
        <name>[4Fe-4S] cluster</name>
        <dbReference type="ChEBI" id="CHEBI:49883"/>
    </cofactor>
</comment>
<name>A0ABY4CRM8_9BACL</name>
<dbReference type="PANTHER" id="PTHR43105">
    <property type="entry name" value="RESPIRATORY NITRATE REDUCTASE"/>
    <property type="match status" value="1"/>
</dbReference>
<keyword evidence="8" id="KW-0004">4Fe-4S</keyword>
<keyword evidence="6" id="KW-0813">Transport</keyword>
<evidence type="ECO:0000256" key="1">
    <source>
        <dbReference type="ARBA" id="ARBA00001942"/>
    </source>
</evidence>
<reference evidence="19" key="1">
    <citation type="submission" date="2021-12" db="EMBL/GenBank/DDBJ databases">
        <title>Alicyclobacillaceae gen. nov., sp. nov., isolated from chalcocite enrichment system.</title>
        <authorList>
            <person name="Jiang Z."/>
        </authorList>
    </citation>
    <scope>NUCLEOTIDE SEQUENCE</scope>
    <source>
        <strain evidence="19">MYW30-H2</strain>
    </source>
</reference>
<keyword evidence="7" id="KW-1003">Cell membrane</keyword>
<dbReference type="Pfam" id="PF14710">
    <property type="entry name" value="Nitr_red_alph_N"/>
    <property type="match status" value="1"/>
</dbReference>
<evidence type="ECO:0000256" key="11">
    <source>
        <dbReference type="ARBA" id="ARBA00022982"/>
    </source>
</evidence>
<dbReference type="InterPro" id="IPR028189">
    <property type="entry name" value="Nitr_red_alph_N"/>
</dbReference>
<keyword evidence="10" id="KW-0479">Metal-binding</keyword>
<evidence type="ECO:0000256" key="2">
    <source>
        <dbReference type="ARBA" id="ARBA00001966"/>
    </source>
</evidence>
<dbReference type="Gene3D" id="3.40.50.12440">
    <property type="match status" value="1"/>
</dbReference>
<dbReference type="InterPro" id="IPR006657">
    <property type="entry name" value="MoPterin_dinucl-bd_dom"/>
</dbReference>
<evidence type="ECO:0000256" key="10">
    <source>
        <dbReference type="ARBA" id="ARBA00022723"/>
    </source>
</evidence>
<dbReference type="InterPro" id="IPR006963">
    <property type="entry name" value="Mopterin_OxRdtase_4Fe-4S_dom"/>
</dbReference>
<dbReference type="Proteomes" id="UP000830167">
    <property type="component" value="Chromosome"/>
</dbReference>
<dbReference type="SMART" id="SM00926">
    <property type="entry name" value="Molybdop_Fe4S4"/>
    <property type="match status" value="1"/>
</dbReference>
<protein>
    <recommendedName>
        <fullName evidence="5">nitrate reductase (quinone)</fullName>
        <ecNumber evidence="5">1.7.5.1</ecNumber>
    </recommendedName>
</protein>
<comment type="subcellular location">
    <subcellularLocation>
        <location evidence="3">Cell membrane</location>
        <topology evidence="3">Peripheral membrane protein</topology>
    </subcellularLocation>
</comment>
<evidence type="ECO:0000256" key="5">
    <source>
        <dbReference type="ARBA" id="ARBA00012500"/>
    </source>
</evidence>
<keyword evidence="15" id="KW-0534">Nitrate assimilation</keyword>
<dbReference type="EMBL" id="CP089291">
    <property type="protein sequence ID" value="UOF91863.1"/>
    <property type="molecule type" value="Genomic_DNA"/>
</dbReference>
<evidence type="ECO:0000256" key="14">
    <source>
        <dbReference type="ARBA" id="ARBA00023014"/>
    </source>
</evidence>
<dbReference type="Pfam" id="PF00384">
    <property type="entry name" value="Molybdopterin"/>
    <property type="match status" value="1"/>
</dbReference>
<evidence type="ECO:0000256" key="12">
    <source>
        <dbReference type="ARBA" id="ARBA00023002"/>
    </source>
</evidence>
<dbReference type="PROSITE" id="PS51669">
    <property type="entry name" value="4FE4S_MOW_BIS_MGD"/>
    <property type="match status" value="1"/>
</dbReference>
<evidence type="ECO:0000313" key="19">
    <source>
        <dbReference type="EMBL" id="UOF91863.1"/>
    </source>
</evidence>
<evidence type="ECO:0000256" key="16">
    <source>
        <dbReference type="ARBA" id="ARBA00023136"/>
    </source>
</evidence>
<dbReference type="PANTHER" id="PTHR43105:SF2">
    <property type="entry name" value="RESPIRATORY NITRATE REDUCTASE 2 ALPHA CHAIN"/>
    <property type="match status" value="1"/>
</dbReference>
<dbReference type="InterPro" id="IPR037943">
    <property type="entry name" value="MopB_CT_Nitrate-R-NarG-like"/>
</dbReference>
<keyword evidence="12 19" id="KW-0560">Oxidoreductase</keyword>
<dbReference type="SUPFAM" id="SSF53706">
    <property type="entry name" value="Formate dehydrogenase/DMSO reductase, domains 1-3"/>
    <property type="match status" value="1"/>
</dbReference>
<evidence type="ECO:0000256" key="6">
    <source>
        <dbReference type="ARBA" id="ARBA00022448"/>
    </source>
</evidence>
<dbReference type="InterPro" id="IPR050123">
    <property type="entry name" value="Prok_molybdopt-oxidoreductase"/>
</dbReference>
<evidence type="ECO:0000256" key="8">
    <source>
        <dbReference type="ARBA" id="ARBA00022485"/>
    </source>
</evidence>
<sequence length="1224" mass="139297">MAKQNKLIQALKYLKRGPKLNEGWTEESLRSRDWEKIYRHRWQHDRVVRSTHGVNCTGSCSWKIHVKDGIITWETQQTDYPTIGEDFPEYEPRGCPRGATFSWYTYSPVRVRFPYVRSDLIKLWREECEKTNDPVVAWGNIVSNPEKKRLYQNARGKGGFIRTNWEEVAELIAASSIYTIKEYGPDRVTGFSPIPAMSMVSYAAGSRFLSLIGGTILSFYDWYADLPPASPQIWGEQTDVPESADWYNSKYMIIWGTNLPMTRTPDAHFMVEARYNGTKVIGVSPDYAEYEKFADIWLPAKAGTDGALAMAMTHVILKEFYVDKKTEYFIDYVKKYTDLPFMVLLKTHENGYVTDRFLHASDLNGEQSLGEWKTVFWDEQENRPVVPNGSLGFRWDKSQKWNLKLEKDDGTTFNPMLSFFEQADGQPLVLFPFFGKGRGEIIKRAVPAKKIKNANGEELLVTTVFDLLLAHVGVDRGLPGDYPKNYDDDMPYTPAWQESITGVNRSLAIQVAREFADNAERTKGKSMIAMGAGTNHWYHSDQIYRCMLNLVLLTGCQGVNGGGWAHYVGQEKVRPLEGWQQVAFASDWQKPSRLMNGTSFFYFATNQFRYEELESSTVGSPLGGRFQNMHPADMNTLAARLGWLPAYPQFTQNSLKIIKDAREQGAKTNEEIVHYTVKQITNGNLQWAIEDPDHPRNFPKILYNWRSNLLGASGKGHEYFLKHLLGADNQVSSNKGNWQPETVRISDEMPKGKLDLFISIDFRMTSSGLYADVVLPASTWYEKYDISSTDMHPFVHPFNAAISSPWEARSDWETFRYLSEVFSRLAKKHLPACDDLVMAPLTHDTAEEIAQPDGKVRDWRKGEVEAIPGKTMPKFVVVHREYPNIFDQMTTIGPNIEKGMVSKGIAYPGEEAYKDLIKRLGISGRDGIGKGRPDLYHDKQAIEAILTMSGATNGHRAVEGWESLSEVTGLDLTELAKGREEDAFTLVDITAQPKSAISTPVWSGLEKDGRRYSPFVVNKEYEVPWRTLTGRQHFYLDHEVMLDFGEGLPIFRPPLELGALLLNEKIANQEEKFITVRYLTPHQKWGIHTTYTDTPTMMTLFRGGQTIWINEKDAASIGIKDNQWVEVYNSNGCIACRAVLTYRIPEGVAMMYHAQDRVIGVPGTSNKKRGGTHNSVTRIIPKPTHMIGGYSQLSYNFNYYGPTGHQRDIITRIRPLKEVDWLES</sequence>
<evidence type="ECO:0000256" key="17">
    <source>
        <dbReference type="ARBA" id="ARBA00048294"/>
    </source>
</evidence>
<keyword evidence="9" id="KW-0500">Molybdenum</keyword>
<dbReference type="Gene3D" id="4.10.1200.10">
    <property type="entry name" value="nitrate reductase tail"/>
    <property type="match status" value="1"/>
</dbReference>
<dbReference type="CDD" id="cd02750">
    <property type="entry name" value="MopB_Nitrate-R-NarG-like"/>
    <property type="match status" value="1"/>
</dbReference>
<evidence type="ECO:0000313" key="20">
    <source>
        <dbReference type="Proteomes" id="UP000830167"/>
    </source>
</evidence>
<dbReference type="InterPro" id="IPR009010">
    <property type="entry name" value="Asp_de-COase-like_dom_sf"/>
</dbReference>
<gene>
    <name evidence="19" type="ORF">LSG31_06385</name>
</gene>
<dbReference type="InterPro" id="IPR006468">
    <property type="entry name" value="NarG"/>
</dbReference>
<dbReference type="Pfam" id="PF01568">
    <property type="entry name" value="Molydop_binding"/>
    <property type="match status" value="1"/>
</dbReference>
<dbReference type="GO" id="GO:0016491">
    <property type="term" value="F:oxidoreductase activity"/>
    <property type="evidence" value="ECO:0007669"/>
    <property type="project" value="UniProtKB-KW"/>
</dbReference>
<evidence type="ECO:0000256" key="15">
    <source>
        <dbReference type="ARBA" id="ARBA00023063"/>
    </source>
</evidence>
<dbReference type="EC" id="1.7.5.1" evidence="5"/>
<dbReference type="CDD" id="cd02776">
    <property type="entry name" value="MopB_CT_Nitrate-R-NarG-like"/>
    <property type="match status" value="1"/>
</dbReference>
<evidence type="ECO:0000256" key="4">
    <source>
        <dbReference type="ARBA" id="ARBA00010312"/>
    </source>
</evidence>
<comment type="catalytic activity">
    <reaction evidence="17">
        <text>nitrate + a quinol = a quinone + nitrite + H2O</text>
        <dbReference type="Rhea" id="RHEA:56144"/>
        <dbReference type="ChEBI" id="CHEBI:15377"/>
        <dbReference type="ChEBI" id="CHEBI:16301"/>
        <dbReference type="ChEBI" id="CHEBI:17632"/>
        <dbReference type="ChEBI" id="CHEBI:24646"/>
        <dbReference type="ChEBI" id="CHEBI:132124"/>
        <dbReference type="EC" id="1.7.5.1"/>
    </reaction>
</comment>
<dbReference type="SUPFAM" id="SSF50692">
    <property type="entry name" value="ADC-like"/>
    <property type="match status" value="1"/>
</dbReference>
<organism evidence="19 20">
    <name type="scientific">Fodinisporobacter ferrooxydans</name>
    <dbReference type="NCBI Taxonomy" id="2901836"/>
    <lineage>
        <taxon>Bacteria</taxon>
        <taxon>Bacillati</taxon>
        <taxon>Bacillota</taxon>
        <taxon>Bacilli</taxon>
        <taxon>Bacillales</taxon>
        <taxon>Alicyclobacillaceae</taxon>
        <taxon>Fodinisporobacter</taxon>
    </lineage>
</organism>
<dbReference type="PROSITE" id="PS00551">
    <property type="entry name" value="MOLYBDOPTERIN_PROK_1"/>
    <property type="match status" value="1"/>
</dbReference>
<keyword evidence="13" id="KW-0408">Iron</keyword>
<dbReference type="InterPro" id="IPR044906">
    <property type="entry name" value="Nitr_red_alph_N_sf"/>
</dbReference>
<comment type="similarity">
    <text evidence="4">Belongs to the prokaryotic molybdopterin-containing oxidoreductase family.</text>
</comment>
<keyword evidence="11" id="KW-0249">Electron transport</keyword>
<evidence type="ECO:0000256" key="13">
    <source>
        <dbReference type="ARBA" id="ARBA00023004"/>
    </source>
</evidence>
<dbReference type="InterPro" id="IPR027467">
    <property type="entry name" value="MopterinOxRdtase_cofactor_BS"/>
</dbReference>
<evidence type="ECO:0000259" key="18">
    <source>
        <dbReference type="PROSITE" id="PS51669"/>
    </source>
</evidence>
<dbReference type="PROSITE" id="PS00932">
    <property type="entry name" value="MOLYBDOPTERIN_PROK_3"/>
    <property type="match status" value="1"/>
</dbReference>